<reference evidence="2" key="1">
    <citation type="journal article" date="2019" name="Int. J. Syst. Evol. Microbiol.">
        <title>The Global Catalogue of Microorganisms (GCM) 10K type strain sequencing project: providing services to taxonomists for standard genome sequencing and annotation.</title>
        <authorList>
            <consortium name="The Broad Institute Genomics Platform"/>
            <consortium name="The Broad Institute Genome Sequencing Center for Infectious Disease"/>
            <person name="Wu L."/>
            <person name="Ma J."/>
        </authorList>
    </citation>
    <scope>NUCLEOTIDE SEQUENCE [LARGE SCALE GENOMIC DNA]</scope>
    <source>
        <strain evidence="2">IBRC-M 10703</strain>
    </source>
</reference>
<accession>A0ABV8H548</accession>
<organism evidence="1 2">
    <name type="scientific">Oceanobacillus longus</name>
    <dbReference type="NCBI Taxonomy" id="930120"/>
    <lineage>
        <taxon>Bacteria</taxon>
        <taxon>Bacillati</taxon>
        <taxon>Bacillota</taxon>
        <taxon>Bacilli</taxon>
        <taxon>Bacillales</taxon>
        <taxon>Bacillaceae</taxon>
        <taxon>Oceanobacillus</taxon>
    </lineage>
</organism>
<name>A0ABV8H548_9BACI</name>
<dbReference type="RefSeq" id="WP_379497961.1">
    <property type="nucleotide sequence ID" value="NZ_JBHSAO010000015.1"/>
</dbReference>
<sequence length="611" mass="72086">MDIPFKFKIQEKIKSSFVNEFQDEMVDYSEYFFTTKMMNTVSEDLMIPITENRDIIMEFNSFDNNARIYMDTLDYYQNSICKEDVNGNIYIEESFEPIILYKNSSTNSSNTDYYPFVPGTYQIYVTCGNEKYYAYIKVNPKQITDVELGIMREEIEEMIENLAHMLVSNESSTKMDKELENKESISSQLLILAQNCNKIIPIVNEINLTPRSKVINHYQLEDSSKARIIDQETVKHRLKQMDVKKRLLVPKRLITRNLPENQVLVEIVRYLKKVTRTAIHYIEQLIPHIEYDTNRLSGGKYPRPENERTIYLKQIESLRENRLKMKKLYNAFNFLLQSDWVKEVSGISSNAVGLHLDGRYRFLHQISRELKNTKQTIQLNADFSYRWKRTDKLYEMWGFIKLLKALQSPTLNFKPIKGWIYDDKEIFTTWQVPLLEEGTTISLQGAGNKTINLVYDKPISYDRKTTTFDDPLYSRFPNNRPDTRIDFYENDIYEASFIIDFKYRPATAIGNLGVSDYHSEWKAYKQLLHYSKFDSEFVSKSKDYIVPDKISRNKTPIAGVWVIFPNSINNNKNNKEIVKKDWLTKVPYSPGEDSEKIENLIFEALKYEMFI</sequence>
<evidence type="ECO:0000313" key="2">
    <source>
        <dbReference type="Proteomes" id="UP001595772"/>
    </source>
</evidence>
<evidence type="ECO:0000313" key="1">
    <source>
        <dbReference type="EMBL" id="MFC4025469.1"/>
    </source>
</evidence>
<dbReference type="InterPro" id="IPR007505">
    <property type="entry name" value="PDDEXK_7"/>
</dbReference>
<proteinExistence type="predicted"/>
<dbReference type="Pfam" id="PF04411">
    <property type="entry name" value="PDDEXK_7"/>
    <property type="match status" value="1"/>
</dbReference>
<dbReference type="EMBL" id="JBHSAO010000015">
    <property type="protein sequence ID" value="MFC4025469.1"/>
    <property type="molecule type" value="Genomic_DNA"/>
</dbReference>
<gene>
    <name evidence="1" type="ORF">ACFOUV_16910</name>
</gene>
<dbReference type="Proteomes" id="UP001595772">
    <property type="component" value="Unassembled WGS sequence"/>
</dbReference>
<comment type="caution">
    <text evidence="1">The sequence shown here is derived from an EMBL/GenBank/DDBJ whole genome shotgun (WGS) entry which is preliminary data.</text>
</comment>
<keyword evidence="2" id="KW-1185">Reference proteome</keyword>
<protein>
    <submittedName>
        <fullName evidence="1">Nuclease domain-containing protein</fullName>
    </submittedName>
</protein>